<gene>
    <name evidence="1" type="ORF">SAMN05216212_1242</name>
</gene>
<dbReference type="EMBL" id="FNFH01000002">
    <property type="protein sequence ID" value="SDJ94117.1"/>
    <property type="molecule type" value="Genomic_DNA"/>
</dbReference>
<dbReference type="AlphaFoldDB" id="A0A1G8XUF1"/>
<dbReference type="STRING" id="658219.SAMN05216212_1242"/>
<reference evidence="2" key="1">
    <citation type="submission" date="2016-10" db="EMBL/GenBank/DDBJ databases">
        <authorList>
            <person name="Varghese N."/>
            <person name="Submissions S."/>
        </authorList>
    </citation>
    <scope>NUCLEOTIDE SEQUENCE [LARGE SCALE GENOMIC DNA]</scope>
    <source>
        <strain evidence="2">CGMCC 1.10658</strain>
    </source>
</reference>
<accession>A0A1G8XUF1</accession>
<sequence length="32" mass="3401">MAGPLFTDAESRLAAHDLVAWREACPGSGMHC</sequence>
<organism evidence="1 2">
    <name type="scientific">Microbulbifer yueqingensis</name>
    <dbReference type="NCBI Taxonomy" id="658219"/>
    <lineage>
        <taxon>Bacteria</taxon>
        <taxon>Pseudomonadati</taxon>
        <taxon>Pseudomonadota</taxon>
        <taxon>Gammaproteobacteria</taxon>
        <taxon>Cellvibrionales</taxon>
        <taxon>Microbulbiferaceae</taxon>
        <taxon>Microbulbifer</taxon>
    </lineage>
</organism>
<evidence type="ECO:0000313" key="1">
    <source>
        <dbReference type="EMBL" id="SDJ94117.1"/>
    </source>
</evidence>
<evidence type="ECO:0000313" key="2">
    <source>
        <dbReference type="Proteomes" id="UP000199305"/>
    </source>
</evidence>
<protein>
    <submittedName>
        <fullName evidence="1">Uncharacterized protein</fullName>
    </submittedName>
</protein>
<name>A0A1G8XUF1_9GAMM</name>
<proteinExistence type="predicted"/>
<dbReference type="Proteomes" id="UP000199305">
    <property type="component" value="Unassembled WGS sequence"/>
</dbReference>
<keyword evidence="2" id="KW-1185">Reference proteome</keyword>